<dbReference type="AlphaFoldDB" id="A0A4Z2I530"/>
<proteinExistence type="predicted"/>
<gene>
    <name evidence="1" type="ORF">EYF80_017401</name>
</gene>
<dbReference type="Proteomes" id="UP000314294">
    <property type="component" value="Unassembled WGS sequence"/>
</dbReference>
<organism evidence="1 2">
    <name type="scientific">Liparis tanakae</name>
    <name type="common">Tanaka's snailfish</name>
    <dbReference type="NCBI Taxonomy" id="230148"/>
    <lineage>
        <taxon>Eukaryota</taxon>
        <taxon>Metazoa</taxon>
        <taxon>Chordata</taxon>
        <taxon>Craniata</taxon>
        <taxon>Vertebrata</taxon>
        <taxon>Euteleostomi</taxon>
        <taxon>Actinopterygii</taxon>
        <taxon>Neopterygii</taxon>
        <taxon>Teleostei</taxon>
        <taxon>Neoteleostei</taxon>
        <taxon>Acanthomorphata</taxon>
        <taxon>Eupercaria</taxon>
        <taxon>Perciformes</taxon>
        <taxon>Cottioidei</taxon>
        <taxon>Cottales</taxon>
        <taxon>Liparidae</taxon>
        <taxon>Liparis</taxon>
    </lineage>
</organism>
<reference evidence="1 2" key="1">
    <citation type="submission" date="2019-03" db="EMBL/GenBank/DDBJ databases">
        <title>First draft genome of Liparis tanakae, snailfish: a comprehensive survey of snailfish specific genes.</title>
        <authorList>
            <person name="Kim W."/>
            <person name="Song I."/>
            <person name="Jeong J.-H."/>
            <person name="Kim D."/>
            <person name="Kim S."/>
            <person name="Ryu S."/>
            <person name="Song J.Y."/>
            <person name="Lee S.K."/>
        </authorList>
    </citation>
    <scope>NUCLEOTIDE SEQUENCE [LARGE SCALE GENOMIC DNA]</scope>
    <source>
        <tissue evidence="1">Muscle</tissue>
    </source>
</reference>
<comment type="caution">
    <text evidence="1">The sequence shown here is derived from an EMBL/GenBank/DDBJ whole genome shotgun (WGS) entry which is preliminary data.</text>
</comment>
<evidence type="ECO:0000313" key="1">
    <source>
        <dbReference type="EMBL" id="TNN72362.1"/>
    </source>
</evidence>
<name>A0A4Z2I530_9TELE</name>
<dbReference type="EMBL" id="SRLO01000138">
    <property type="protein sequence ID" value="TNN72362.1"/>
    <property type="molecule type" value="Genomic_DNA"/>
</dbReference>
<evidence type="ECO:0000313" key="2">
    <source>
        <dbReference type="Proteomes" id="UP000314294"/>
    </source>
</evidence>
<keyword evidence="2" id="KW-1185">Reference proteome</keyword>
<accession>A0A4Z2I530</accession>
<sequence>MHQRQVTPAQLTMPSAVQTCCRFCFNKLSLLALHSLRADWRPVGRLVSRVDIAGPVGGDEEEMRHEKRKLSESGECRSCVSEERPSVGRGMLAGPCLFVRPFRSLHKRNINNLWRVNSELDVEVKVELFEILNTYQRLQQRFYALFSSVGHDILRGAAGRLKHKYAQVPNYTL</sequence>
<protein>
    <submittedName>
        <fullName evidence="1">Uncharacterized protein</fullName>
    </submittedName>
</protein>